<evidence type="ECO:0000256" key="4">
    <source>
        <dbReference type="ARBA" id="ARBA00022801"/>
    </source>
</evidence>
<sequence length="630" mass="69695">MRQILILITVLLWNSLVLAEQAPSMRYMLGQKLMLDLRYFCTDGTSAEKCRTPVTGLPDELAKLLAEQHIGGVILFAENIQNEQQLKTLTTSLQSTQPELLFIATDQEGGRVARLPSEYLPAFGGAMAMGAVPEGQRLTLARQVAIHTGNALREVGVNLNFAPTIDVNSNPDNPVINVRSFGDNPQHVAELGLAMTQGLLATGVVPALKHFPGHGDTHVDSHAGLPVVTHNKNLIMQTDIYPFVHIIAESHSQNKNQNQNPNNGHSQNQMHALTYPLPLLPMVMTAHIQYPALDNSTLTVNAKSGLKQVVRPATLSKTILTEVLREDLGFTGLVVTDALDMAGITQFFSADIAVLETWRAGSDIALMPYTIRTPSDVAEFKTFLDQIEEALTPADKVHIRTSFTRIKEAKHRLHQHLNMRSQMTYDKNTAVTTAFNLAQHSITTIKPIATQLHKKLKTIKAPKLLLVMPDELRCQGLLNALLKVREDVKLTCLTTAIRQAWSPDKLQLNTYDAVLWGELSPAQSVVEMGGMEDWQALRQAGQARTTIAEQHALLDRVIKDQSVRDKLILLGLRAPYAVMQRAENENVVAVFALYDYRVTPESLFSPTLSVFAEHLLLGKKVYGELPVQYP</sequence>
<keyword evidence="8" id="KW-1185">Reference proteome</keyword>
<dbReference type="GO" id="GO:0005975">
    <property type="term" value="P:carbohydrate metabolic process"/>
    <property type="evidence" value="ECO:0007669"/>
    <property type="project" value="InterPro"/>
</dbReference>
<dbReference type="SUPFAM" id="SSF51445">
    <property type="entry name" value="(Trans)glycosidases"/>
    <property type="match status" value="1"/>
</dbReference>
<gene>
    <name evidence="7" type="ORF">NLF92_05155</name>
</gene>
<organism evidence="7 8">
    <name type="scientific">Opacimonas viscosa</name>
    <dbReference type="NCBI Taxonomy" id="2961944"/>
    <lineage>
        <taxon>Bacteria</taxon>
        <taxon>Pseudomonadati</taxon>
        <taxon>Pseudomonadota</taxon>
        <taxon>Gammaproteobacteria</taxon>
        <taxon>Alteromonadales</taxon>
        <taxon>Alteromonadaceae</taxon>
        <taxon>Opacimonas</taxon>
    </lineage>
</organism>
<feature type="domain" description="Glycoside hydrolase family 3 N-terminal" evidence="6">
    <location>
        <begin position="59"/>
        <end position="251"/>
    </location>
</feature>
<evidence type="ECO:0000256" key="2">
    <source>
        <dbReference type="ARBA" id="ARBA00005336"/>
    </source>
</evidence>
<dbReference type="EC" id="3.2.1.52" evidence="3"/>
<evidence type="ECO:0000256" key="5">
    <source>
        <dbReference type="ARBA" id="ARBA00023295"/>
    </source>
</evidence>
<dbReference type="PROSITE" id="PS00775">
    <property type="entry name" value="GLYCOSYL_HYDROL_F3"/>
    <property type="match status" value="1"/>
</dbReference>
<feature type="domain" description="Glycoside hydrolase family 3 N-terminal" evidence="6">
    <location>
        <begin position="282"/>
        <end position="391"/>
    </location>
</feature>
<dbReference type="Pfam" id="PF00933">
    <property type="entry name" value="Glyco_hydro_3"/>
    <property type="match status" value="2"/>
</dbReference>
<dbReference type="Gene3D" id="3.40.50.1700">
    <property type="entry name" value="Glycoside hydrolase family 3 C-terminal domain"/>
    <property type="match status" value="1"/>
</dbReference>
<evidence type="ECO:0000256" key="3">
    <source>
        <dbReference type="ARBA" id="ARBA00012663"/>
    </source>
</evidence>
<dbReference type="GO" id="GO:0009254">
    <property type="term" value="P:peptidoglycan turnover"/>
    <property type="evidence" value="ECO:0007669"/>
    <property type="project" value="TreeGrafter"/>
</dbReference>
<protein>
    <recommendedName>
        <fullName evidence="3">beta-N-acetylhexosaminidase</fullName>
        <ecNumber evidence="3">3.2.1.52</ecNumber>
    </recommendedName>
</protein>
<dbReference type="InterPro" id="IPR017853">
    <property type="entry name" value="GH"/>
</dbReference>
<evidence type="ECO:0000313" key="7">
    <source>
        <dbReference type="EMBL" id="MCP3428331.1"/>
    </source>
</evidence>
<proteinExistence type="inferred from homology"/>
<evidence type="ECO:0000259" key="6">
    <source>
        <dbReference type="Pfam" id="PF00933"/>
    </source>
</evidence>
<keyword evidence="4 7" id="KW-0378">Hydrolase</keyword>
<dbReference type="PANTHER" id="PTHR30480">
    <property type="entry name" value="BETA-HEXOSAMINIDASE-RELATED"/>
    <property type="match status" value="1"/>
</dbReference>
<dbReference type="Gene3D" id="3.20.20.300">
    <property type="entry name" value="Glycoside hydrolase, family 3, N-terminal domain"/>
    <property type="match status" value="1"/>
</dbReference>
<dbReference type="InterPro" id="IPR036962">
    <property type="entry name" value="Glyco_hydro_3_N_sf"/>
</dbReference>
<comment type="catalytic activity">
    <reaction evidence="1">
        <text>Hydrolysis of terminal non-reducing N-acetyl-D-hexosamine residues in N-acetyl-beta-D-hexosaminides.</text>
        <dbReference type="EC" id="3.2.1.52"/>
    </reaction>
</comment>
<dbReference type="AlphaFoldDB" id="A0AA41X2I7"/>
<dbReference type="Proteomes" id="UP001165413">
    <property type="component" value="Unassembled WGS sequence"/>
</dbReference>
<dbReference type="EMBL" id="JANATA010000006">
    <property type="protein sequence ID" value="MCP3428331.1"/>
    <property type="molecule type" value="Genomic_DNA"/>
</dbReference>
<name>A0AA41X2I7_9ALTE</name>
<dbReference type="InterPro" id="IPR050226">
    <property type="entry name" value="NagZ_Beta-hexosaminidase"/>
</dbReference>
<dbReference type="InterPro" id="IPR001764">
    <property type="entry name" value="Glyco_hydro_3_N"/>
</dbReference>
<dbReference type="RefSeq" id="WP_254099532.1">
    <property type="nucleotide sequence ID" value="NZ_JANATA010000006.1"/>
</dbReference>
<comment type="caution">
    <text evidence="7">The sequence shown here is derived from an EMBL/GenBank/DDBJ whole genome shotgun (WGS) entry which is preliminary data.</text>
</comment>
<reference evidence="7" key="1">
    <citation type="submission" date="2022-07" db="EMBL/GenBank/DDBJ databases">
        <title>Characterization of the Novel Bacterium Alteromonas immobilis LMIT006 and Alteromonas gregis LMIT007.</title>
        <authorList>
            <person name="Lin X."/>
        </authorList>
    </citation>
    <scope>NUCLEOTIDE SEQUENCE</scope>
    <source>
        <strain evidence="7">LMIT007</strain>
    </source>
</reference>
<evidence type="ECO:0000256" key="1">
    <source>
        <dbReference type="ARBA" id="ARBA00001231"/>
    </source>
</evidence>
<accession>A0AA41X2I7</accession>
<dbReference type="InterPro" id="IPR036881">
    <property type="entry name" value="Glyco_hydro_3_C_sf"/>
</dbReference>
<dbReference type="GO" id="GO:0004563">
    <property type="term" value="F:beta-N-acetylhexosaminidase activity"/>
    <property type="evidence" value="ECO:0007669"/>
    <property type="project" value="UniProtKB-EC"/>
</dbReference>
<keyword evidence="5" id="KW-0326">Glycosidase</keyword>
<dbReference type="PANTHER" id="PTHR30480:SF13">
    <property type="entry name" value="BETA-HEXOSAMINIDASE"/>
    <property type="match status" value="1"/>
</dbReference>
<comment type="similarity">
    <text evidence="2">Belongs to the glycosyl hydrolase 3 family.</text>
</comment>
<dbReference type="InterPro" id="IPR019800">
    <property type="entry name" value="Glyco_hydro_3_AS"/>
</dbReference>
<evidence type="ECO:0000313" key="8">
    <source>
        <dbReference type="Proteomes" id="UP001165413"/>
    </source>
</evidence>